<sequence length="222" mass="25837">MLNKIKHALKKLSSWKPSFDPSKFDDEMALKTEWEPLKRGGTNFQTHKLVEVNYMRIEFRSTMGAKLFSLIFFTIGVGMPIFFGREMLHEVADIYQSDFIFIILFGLIFATVGGWLFYSFSKPVIFDKTLGFYWKGWKKPKRYMAKMEEEISSRIGNIYALQIIPELVRSDNKSYVSYELNLVLRDGSRMNVVDHGSPVKIRDDAKKLAEFLDVPVWDASME</sequence>
<evidence type="ECO:0008006" key="4">
    <source>
        <dbReference type="Google" id="ProtNLM"/>
    </source>
</evidence>
<accession>A0ABS9K867</accession>
<keyword evidence="1" id="KW-0472">Membrane</keyword>
<reference evidence="2" key="2">
    <citation type="submission" date="2024-05" db="EMBL/GenBank/DDBJ databases">
        <title>Rhodohalobacter halophilus gen. nov., sp. nov., a moderately halophilic member of the family Balneolaceae.</title>
        <authorList>
            <person name="Xia J."/>
        </authorList>
    </citation>
    <scope>NUCLEOTIDE SEQUENCE</scope>
    <source>
        <strain evidence="2">WB101</strain>
    </source>
</reference>
<feature type="transmembrane region" description="Helical" evidence="1">
    <location>
        <begin position="99"/>
        <end position="118"/>
    </location>
</feature>
<keyword evidence="1" id="KW-0812">Transmembrane</keyword>
<reference evidence="2" key="1">
    <citation type="submission" date="2022-01" db="EMBL/GenBank/DDBJ databases">
        <authorList>
            <person name="Wang Y."/>
        </authorList>
    </citation>
    <scope>NUCLEOTIDE SEQUENCE</scope>
    <source>
        <strain evidence="2">WB101</strain>
    </source>
</reference>
<proteinExistence type="predicted"/>
<evidence type="ECO:0000256" key="1">
    <source>
        <dbReference type="SAM" id="Phobius"/>
    </source>
</evidence>
<evidence type="ECO:0000313" key="2">
    <source>
        <dbReference type="EMBL" id="MCG2586983.1"/>
    </source>
</evidence>
<dbReference type="EMBL" id="JAKLWS010000001">
    <property type="protein sequence ID" value="MCG2586983.1"/>
    <property type="molecule type" value="Genomic_DNA"/>
</dbReference>
<evidence type="ECO:0000313" key="3">
    <source>
        <dbReference type="Proteomes" id="UP001165366"/>
    </source>
</evidence>
<comment type="caution">
    <text evidence="2">The sequence shown here is derived from an EMBL/GenBank/DDBJ whole genome shotgun (WGS) entry which is preliminary data.</text>
</comment>
<gene>
    <name evidence="2" type="ORF">L6773_00295</name>
</gene>
<dbReference type="Proteomes" id="UP001165366">
    <property type="component" value="Unassembled WGS sequence"/>
</dbReference>
<protein>
    <recommendedName>
        <fullName evidence="4">DUF3137 domain-containing protein</fullName>
    </recommendedName>
</protein>
<organism evidence="2 3">
    <name type="scientific">Rhodohalobacter sulfatireducens</name>
    <dbReference type="NCBI Taxonomy" id="2911366"/>
    <lineage>
        <taxon>Bacteria</taxon>
        <taxon>Pseudomonadati</taxon>
        <taxon>Balneolota</taxon>
        <taxon>Balneolia</taxon>
        <taxon>Balneolales</taxon>
        <taxon>Balneolaceae</taxon>
        <taxon>Rhodohalobacter</taxon>
    </lineage>
</organism>
<name>A0ABS9K867_9BACT</name>
<feature type="transmembrane region" description="Helical" evidence="1">
    <location>
        <begin position="65"/>
        <end position="83"/>
    </location>
</feature>
<dbReference type="RefSeq" id="WP_237851833.1">
    <property type="nucleotide sequence ID" value="NZ_JAKLWS010000001.1"/>
</dbReference>
<keyword evidence="1" id="KW-1133">Transmembrane helix</keyword>
<keyword evidence="3" id="KW-1185">Reference proteome</keyword>